<dbReference type="Pfam" id="PF13505">
    <property type="entry name" value="OMP_b-brl"/>
    <property type="match status" value="1"/>
</dbReference>
<dbReference type="Gene3D" id="2.40.160.20">
    <property type="match status" value="1"/>
</dbReference>
<evidence type="ECO:0000313" key="4">
    <source>
        <dbReference type="EMBL" id="OOS25506.1"/>
    </source>
</evidence>
<dbReference type="InterPro" id="IPR027385">
    <property type="entry name" value="Beta-barrel_OMP"/>
</dbReference>
<evidence type="ECO:0000259" key="3">
    <source>
        <dbReference type="Pfam" id="PF13505"/>
    </source>
</evidence>
<organism evidence="4 5">
    <name type="scientific">Moraxella pluranimalium</name>
    <dbReference type="NCBI Taxonomy" id="470453"/>
    <lineage>
        <taxon>Bacteria</taxon>
        <taxon>Pseudomonadati</taxon>
        <taxon>Pseudomonadota</taxon>
        <taxon>Gammaproteobacteria</taxon>
        <taxon>Moraxellales</taxon>
        <taxon>Moraxellaceae</taxon>
        <taxon>Moraxella</taxon>
    </lineage>
</organism>
<feature type="signal peptide" evidence="2">
    <location>
        <begin position="1"/>
        <end position="23"/>
    </location>
</feature>
<dbReference type="SUPFAM" id="SSF56925">
    <property type="entry name" value="OMPA-like"/>
    <property type="match status" value="1"/>
</dbReference>
<dbReference type="InterPro" id="IPR011250">
    <property type="entry name" value="OMP/PagP_B-barrel"/>
</dbReference>
<evidence type="ECO:0000256" key="2">
    <source>
        <dbReference type="SAM" id="SignalP"/>
    </source>
</evidence>
<keyword evidence="5" id="KW-1185">Reference proteome</keyword>
<protein>
    <submittedName>
        <fullName evidence="4">Cell envelope biogenesis protein OmpA</fullName>
    </submittedName>
</protein>
<sequence>MKTLSKALLALSASSVLAMSANAAISYGTSEAAQPYAGVKVGQIDSDLIDGNVTSYGVYGGYNFDQNFGVEAEYMGSDTKDFNIGATAVEGDVKTYGVYGTYRYNFNNTPIYAKGKLGVAKTETDVTSLSGNTRLSSDETGVAGGVALGYKPTANFGVELGYNYLSSDANMAAIGAHFAF</sequence>
<gene>
    <name evidence="4" type="ORF">B0680_01335</name>
</gene>
<evidence type="ECO:0000313" key="5">
    <source>
        <dbReference type="Proteomes" id="UP000189800"/>
    </source>
</evidence>
<comment type="caution">
    <text evidence="4">The sequence shown here is derived from an EMBL/GenBank/DDBJ whole genome shotgun (WGS) entry which is preliminary data.</text>
</comment>
<proteinExistence type="predicted"/>
<dbReference type="Proteomes" id="UP000189800">
    <property type="component" value="Unassembled WGS sequence"/>
</dbReference>
<dbReference type="STRING" id="470453.B0680_01335"/>
<feature type="domain" description="Outer membrane protein beta-barrel" evidence="3">
    <location>
        <begin position="13"/>
        <end position="167"/>
    </location>
</feature>
<dbReference type="AlphaFoldDB" id="A0A1T0CT37"/>
<dbReference type="RefSeq" id="WP_078253261.1">
    <property type="nucleotide sequence ID" value="NZ_MUYU01000006.1"/>
</dbReference>
<dbReference type="OrthoDB" id="6265027at2"/>
<name>A0A1T0CT37_9GAMM</name>
<evidence type="ECO:0000256" key="1">
    <source>
        <dbReference type="ARBA" id="ARBA00022729"/>
    </source>
</evidence>
<dbReference type="EMBL" id="MUYU01000006">
    <property type="protein sequence ID" value="OOS25506.1"/>
    <property type="molecule type" value="Genomic_DNA"/>
</dbReference>
<keyword evidence="1 2" id="KW-0732">Signal</keyword>
<accession>A0A1T0CT37</accession>
<feature type="chain" id="PRO_5012164983" evidence="2">
    <location>
        <begin position="24"/>
        <end position="180"/>
    </location>
</feature>
<reference evidence="4 5" key="1">
    <citation type="submission" date="2017-02" db="EMBL/GenBank/DDBJ databases">
        <title>Draft genome sequence of Moraxella pluranimalium CCUG 54913T type strain.</title>
        <authorList>
            <person name="Salva-Serra F."/>
            <person name="Engstrom-Jakobsson H."/>
            <person name="Thorell K."/>
            <person name="Jaen-Luchoro D."/>
            <person name="Gonzales-Siles L."/>
            <person name="Karlsson R."/>
            <person name="Yazdan S."/>
            <person name="Boulund F."/>
            <person name="Johnning A."/>
            <person name="Engstrand L."/>
            <person name="Kristiansson E."/>
            <person name="Moore E."/>
        </authorList>
    </citation>
    <scope>NUCLEOTIDE SEQUENCE [LARGE SCALE GENOMIC DNA]</scope>
    <source>
        <strain evidence="4 5">CCUG 54913</strain>
    </source>
</reference>